<accession>A0A068US16</accession>
<gene>
    <name evidence="1" type="ORF">GSCOC_T00033510001</name>
</gene>
<dbReference type="SUPFAM" id="SSF53756">
    <property type="entry name" value="UDP-Glycosyltransferase/glycogen phosphorylase"/>
    <property type="match status" value="1"/>
</dbReference>
<dbReference type="PhylomeDB" id="A0A068US16"/>
<evidence type="ECO:0000313" key="2">
    <source>
        <dbReference type="Proteomes" id="UP000295252"/>
    </source>
</evidence>
<name>A0A068US16_COFCA</name>
<dbReference type="Proteomes" id="UP000295252">
    <property type="component" value="Chromosome VII"/>
</dbReference>
<dbReference type="InParanoid" id="A0A068US16"/>
<reference evidence="2" key="1">
    <citation type="journal article" date="2014" name="Science">
        <title>The coffee genome provides insight into the convergent evolution of caffeine biosynthesis.</title>
        <authorList>
            <person name="Denoeud F."/>
            <person name="Carretero-Paulet L."/>
            <person name="Dereeper A."/>
            <person name="Droc G."/>
            <person name="Guyot R."/>
            <person name="Pietrella M."/>
            <person name="Zheng C."/>
            <person name="Alberti A."/>
            <person name="Anthony F."/>
            <person name="Aprea G."/>
            <person name="Aury J.M."/>
            <person name="Bento P."/>
            <person name="Bernard M."/>
            <person name="Bocs S."/>
            <person name="Campa C."/>
            <person name="Cenci A."/>
            <person name="Combes M.C."/>
            <person name="Crouzillat D."/>
            <person name="Da Silva C."/>
            <person name="Daddiego L."/>
            <person name="De Bellis F."/>
            <person name="Dussert S."/>
            <person name="Garsmeur O."/>
            <person name="Gayraud T."/>
            <person name="Guignon V."/>
            <person name="Jahn K."/>
            <person name="Jamilloux V."/>
            <person name="Joet T."/>
            <person name="Labadie K."/>
            <person name="Lan T."/>
            <person name="Leclercq J."/>
            <person name="Lepelley M."/>
            <person name="Leroy T."/>
            <person name="Li L.T."/>
            <person name="Librado P."/>
            <person name="Lopez L."/>
            <person name="Munoz A."/>
            <person name="Noel B."/>
            <person name="Pallavicini A."/>
            <person name="Perrotta G."/>
            <person name="Poncet V."/>
            <person name="Pot D."/>
            <person name="Priyono X."/>
            <person name="Rigoreau M."/>
            <person name="Rouard M."/>
            <person name="Rozas J."/>
            <person name="Tranchant-Dubreuil C."/>
            <person name="VanBuren R."/>
            <person name="Zhang Q."/>
            <person name="Andrade A.C."/>
            <person name="Argout X."/>
            <person name="Bertrand B."/>
            <person name="de Kochko A."/>
            <person name="Graziosi G."/>
            <person name="Henry R.J."/>
            <person name="Jayarama X."/>
            <person name="Ming R."/>
            <person name="Nagai C."/>
            <person name="Rounsley S."/>
            <person name="Sankoff D."/>
            <person name="Giuliano G."/>
            <person name="Albert V.A."/>
            <person name="Wincker P."/>
            <person name="Lashermes P."/>
        </authorList>
    </citation>
    <scope>NUCLEOTIDE SEQUENCE [LARGE SCALE GENOMIC DNA]</scope>
    <source>
        <strain evidence="2">cv. DH200-94</strain>
    </source>
</reference>
<dbReference type="AlphaFoldDB" id="A0A068US16"/>
<sequence length="61" mass="6902">MGTEAVISQLKILMFPWLAYCHIWPTLELAKRLADRGFAMYICSTSSILDSSRKSSADYTL</sequence>
<keyword evidence="2" id="KW-1185">Reference proteome</keyword>
<evidence type="ECO:0000313" key="1">
    <source>
        <dbReference type="EMBL" id="CDP11325.1"/>
    </source>
</evidence>
<protein>
    <submittedName>
        <fullName evidence="1">Uncharacterized protein</fullName>
    </submittedName>
</protein>
<organism evidence="1 2">
    <name type="scientific">Coffea canephora</name>
    <name type="common">Robusta coffee</name>
    <dbReference type="NCBI Taxonomy" id="49390"/>
    <lineage>
        <taxon>Eukaryota</taxon>
        <taxon>Viridiplantae</taxon>
        <taxon>Streptophyta</taxon>
        <taxon>Embryophyta</taxon>
        <taxon>Tracheophyta</taxon>
        <taxon>Spermatophyta</taxon>
        <taxon>Magnoliopsida</taxon>
        <taxon>eudicotyledons</taxon>
        <taxon>Gunneridae</taxon>
        <taxon>Pentapetalae</taxon>
        <taxon>asterids</taxon>
        <taxon>lamiids</taxon>
        <taxon>Gentianales</taxon>
        <taxon>Rubiaceae</taxon>
        <taxon>Ixoroideae</taxon>
        <taxon>Gardenieae complex</taxon>
        <taxon>Bertiereae - Coffeeae clade</taxon>
        <taxon>Coffeeae</taxon>
        <taxon>Coffea</taxon>
    </lineage>
</organism>
<dbReference type="EMBL" id="HG739138">
    <property type="protein sequence ID" value="CDP11325.1"/>
    <property type="molecule type" value="Genomic_DNA"/>
</dbReference>
<proteinExistence type="predicted"/>
<dbReference type="Gene3D" id="3.40.50.2000">
    <property type="entry name" value="Glycogen Phosphorylase B"/>
    <property type="match status" value="1"/>
</dbReference>
<dbReference type="Gramene" id="CDP11325">
    <property type="protein sequence ID" value="CDP11325"/>
    <property type="gene ID" value="GSCOC_T00033510001"/>
</dbReference>